<name>A0A6P1TJI3_9FIRM</name>
<keyword evidence="3" id="KW-1185">Reference proteome</keyword>
<dbReference type="KEGG" id="anr:Ana3638_05160"/>
<evidence type="ECO:0000256" key="1">
    <source>
        <dbReference type="SAM" id="Phobius"/>
    </source>
</evidence>
<evidence type="ECO:0008006" key="4">
    <source>
        <dbReference type="Google" id="ProtNLM"/>
    </source>
</evidence>
<evidence type="ECO:0000313" key="2">
    <source>
        <dbReference type="EMBL" id="QHQ60242.1"/>
    </source>
</evidence>
<keyword evidence="1" id="KW-0812">Transmembrane</keyword>
<organism evidence="2 3">
    <name type="scientific">Anaerocolumna sedimenticola</name>
    <dbReference type="NCBI Taxonomy" id="2696063"/>
    <lineage>
        <taxon>Bacteria</taxon>
        <taxon>Bacillati</taxon>
        <taxon>Bacillota</taxon>
        <taxon>Clostridia</taxon>
        <taxon>Lachnospirales</taxon>
        <taxon>Lachnospiraceae</taxon>
        <taxon>Anaerocolumna</taxon>
    </lineage>
</organism>
<protein>
    <recommendedName>
        <fullName evidence="4">Pilus assembly protein</fullName>
    </recommendedName>
</protein>
<proteinExistence type="predicted"/>
<keyword evidence="1" id="KW-0472">Membrane</keyword>
<keyword evidence="1" id="KW-1133">Transmembrane helix</keyword>
<evidence type="ECO:0000313" key="3">
    <source>
        <dbReference type="Proteomes" id="UP000464314"/>
    </source>
</evidence>
<gene>
    <name evidence="2" type="ORF">Ana3638_05160</name>
</gene>
<dbReference type="RefSeq" id="WP_161837078.1">
    <property type="nucleotide sequence ID" value="NZ_CP048000.1"/>
</dbReference>
<dbReference type="AlphaFoldDB" id="A0A6P1TJI3"/>
<dbReference type="Proteomes" id="UP000464314">
    <property type="component" value="Chromosome"/>
</dbReference>
<sequence length="193" mass="22097">MLKMVKGSYTIEAALIFPTILFIITSLIYLGFYLHDQDKLEAILDEYLIKGRDFIQYEADMQTGVINYDKYYKRGLLYSLEDNLKEKEQKICNDIQLQLTNGLFIAKVNSINVEASHTHINLQIKAEMGLPFIGLMPLFAESGTSITAQNKVPIENNAEFIRIFDIFFSVADKIPVLSESLKKLQEILNKFSN</sequence>
<accession>A0A6P1TJI3</accession>
<reference evidence="2 3" key="1">
    <citation type="submission" date="2020-01" db="EMBL/GenBank/DDBJ databases">
        <title>Genome analysis of Anaerocolumna sp. CBA3638.</title>
        <authorList>
            <person name="Kim J."/>
            <person name="Roh S.W."/>
        </authorList>
    </citation>
    <scope>NUCLEOTIDE SEQUENCE [LARGE SCALE GENOMIC DNA]</scope>
    <source>
        <strain evidence="2 3">CBA3638</strain>
    </source>
</reference>
<feature type="transmembrane region" description="Helical" evidence="1">
    <location>
        <begin position="12"/>
        <end position="34"/>
    </location>
</feature>
<dbReference type="EMBL" id="CP048000">
    <property type="protein sequence ID" value="QHQ60242.1"/>
    <property type="molecule type" value="Genomic_DNA"/>
</dbReference>